<dbReference type="Proteomes" id="UP000885379">
    <property type="component" value="Unassembled WGS sequence"/>
</dbReference>
<dbReference type="Proteomes" id="UP000290660">
    <property type="component" value="Unassembled WGS sequence"/>
</dbReference>
<evidence type="ECO:0000313" key="1">
    <source>
        <dbReference type="EMBL" id="MER44767.1"/>
    </source>
</evidence>
<organism evidence="1">
    <name type="scientific">Salmonella enterica</name>
    <name type="common">Salmonella choleraesuis</name>
    <dbReference type="NCBI Taxonomy" id="28901"/>
    <lineage>
        <taxon>Bacteria</taxon>
        <taxon>Pseudomonadati</taxon>
        <taxon>Pseudomonadota</taxon>
        <taxon>Gammaproteobacteria</taxon>
        <taxon>Enterobacterales</taxon>
        <taxon>Enterobacteriaceae</taxon>
        <taxon>Salmonella</taxon>
    </lineage>
</organism>
<dbReference type="AlphaFoldDB" id="A0A3I5E4A9"/>
<evidence type="ECO:0000313" key="3">
    <source>
        <dbReference type="Proteomes" id="UP000290660"/>
    </source>
</evidence>
<protein>
    <submittedName>
        <fullName evidence="1">Uncharacterized protein</fullName>
    </submittedName>
</protein>
<proteinExistence type="predicted"/>
<accession>A0A3I5E4A9</accession>
<evidence type="ECO:0000313" key="2">
    <source>
        <dbReference type="EMBL" id="RXQ26919.1"/>
    </source>
</evidence>
<comment type="caution">
    <text evidence="1">The sequence shown here is derived from an EMBL/GenBank/DDBJ whole genome shotgun (WGS) entry which is preliminary data.</text>
</comment>
<dbReference type="EMBL" id="RSEO01000034">
    <property type="protein sequence ID" value="RXQ26919.1"/>
    <property type="molecule type" value="Genomic_DNA"/>
</dbReference>
<reference evidence="2 3" key="2">
    <citation type="submission" date="2018-12" db="EMBL/GenBank/DDBJ databases">
        <title>Identification of serotype of rogose Salmonella by whole genome sequencing.</title>
        <authorList>
            <person name="Sacchi C.T."/>
            <person name="Goncalves C.R."/>
            <person name="Tiba-Casas M.R."/>
        </authorList>
    </citation>
    <scope>NUCLEOTIDE SEQUENCE [LARGE SCALE GENOMIC DNA]</scope>
    <source>
        <strain evidence="2 3">169_17</strain>
    </source>
</reference>
<gene>
    <name evidence="1" type="ORF">ED033_21070</name>
    <name evidence="2" type="ORF">EI538_21105</name>
</gene>
<reference evidence="1" key="1">
    <citation type="submission" date="2018-10" db="EMBL/GenBank/DDBJ databases">
        <authorList>
            <consortium name="PulseNet: The National Subtyping Network for Foodborne Disease Surveillance"/>
            <person name="Tarr C.L."/>
            <person name="Trees E."/>
            <person name="Katz L.S."/>
            <person name="Carleton-Romer H.A."/>
            <person name="Stroika S."/>
            <person name="Kucerova Z."/>
            <person name="Roache K.F."/>
            <person name="Sabol A.L."/>
            <person name="Besser J."/>
            <person name="Gerner-Smidt P."/>
        </authorList>
    </citation>
    <scope>NUCLEOTIDE SEQUENCE [LARGE SCALE GENOMIC DNA]</scope>
    <source>
        <strain evidence="1">PNUSAS057480</strain>
    </source>
</reference>
<name>A0A3I5E4A9_SALER</name>
<sequence length="62" mass="6845">MLQLCATALNVTCVASLKMNKLLKKERASLMGKPSGFIFSAVVNTFKRCNRKKCERVQPGGK</sequence>
<dbReference type="EMBL" id="RMEA01000090">
    <property type="protein sequence ID" value="MER44767.1"/>
    <property type="molecule type" value="Genomic_DNA"/>
</dbReference>